<feature type="chain" id="PRO_5009314896" evidence="2">
    <location>
        <begin position="21"/>
        <end position="383"/>
    </location>
</feature>
<feature type="transmembrane region" description="Helical" evidence="1">
    <location>
        <begin position="291"/>
        <end position="314"/>
    </location>
</feature>
<dbReference type="AlphaFoldDB" id="A0A1I8AN06"/>
<dbReference type="SUPFAM" id="SSF81321">
    <property type="entry name" value="Family A G protein-coupled receptor-like"/>
    <property type="match status" value="1"/>
</dbReference>
<reference evidence="5" key="1">
    <citation type="submission" date="2016-11" db="UniProtKB">
        <authorList>
            <consortium name="WormBaseParasite"/>
        </authorList>
    </citation>
    <scope>IDENTIFICATION</scope>
</reference>
<feature type="signal peptide" evidence="2">
    <location>
        <begin position="1"/>
        <end position="20"/>
    </location>
</feature>
<keyword evidence="1" id="KW-1133">Transmembrane helix</keyword>
<feature type="transmembrane region" description="Helical" evidence="1">
    <location>
        <begin position="320"/>
        <end position="343"/>
    </location>
</feature>
<dbReference type="Gene3D" id="1.20.1070.10">
    <property type="entry name" value="Rhodopsin 7-helix transmembrane proteins"/>
    <property type="match status" value="1"/>
</dbReference>
<protein>
    <submittedName>
        <fullName evidence="5">7TM_GPCR_Srx domain-containing protein</fullName>
    </submittedName>
</protein>
<dbReference type="Proteomes" id="UP000095287">
    <property type="component" value="Unplaced"/>
</dbReference>
<evidence type="ECO:0000313" key="5">
    <source>
        <dbReference type="WBParaSite" id="L893_g7114.t1"/>
    </source>
</evidence>
<evidence type="ECO:0000256" key="2">
    <source>
        <dbReference type="SAM" id="SignalP"/>
    </source>
</evidence>
<keyword evidence="1" id="KW-0812">Transmembrane</keyword>
<keyword evidence="4" id="KW-1185">Reference proteome</keyword>
<accession>A0A1I8AN06</accession>
<dbReference type="WBParaSite" id="L893_g7114.t1">
    <property type="protein sequence ID" value="L893_g7114.t1"/>
    <property type="gene ID" value="L893_g7114"/>
</dbReference>
<keyword evidence="2" id="KW-0732">Signal</keyword>
<evidence type="ECO:0000259" key="3">
    <source>
        <dbReference type="Pfam" id="PF10328"/>
    </source>
</evidence>
<feature type="transmembrane region" description="Helical" evidence="1">
    <location>
        <begin position="247"/>
        <end position="266"/>
    </location>
</feature>
<feature type="transmembrane region" description="Helical" evidence="1">
    <location>
        <begin position="197"/>
        <end position="216"/>
    </location>
</feature>
<feature type="domain" description="7TM GPCR serpentine receptor class x (Srx)" evidence="3">
    <location>
        <begin position="96"/>
        <end position="345"/>
    </location>
</feature>
<feature type="transmembrane region" description="Helical" evidence="1">
    <location>
        <begin position="157"/>
        <end position="176"/>
    </location>
</feature>
<dbReference type="PANTHER" id="PTHR23017">
    <property type="entry name" value="SERPENTINE RECEPTOR, CLASS X"/>
    <property type="match status" value="1"/>
</dbReference>
<organism evidence="4 5">
    <name type="scientific">Steinernema glaseri</name>
    <dbReference type="NCBI Taxonomy" id="37863"/>
    <lineage>
        <taxon>Eukaryota</taxon>
        <taxon>Metazoa</taxon>
        <taxon>Ecdysozoa</taxon>
        <taxon>Nematoda</taxon>
        <taxon>Chromadorea</taxon>
        <taxon>Rhabditida</taxon>
        <taxon>Tylenchina</taxon>
        <taxon>Panagrolaimomorpha</taxon>
        <taxon>Strongyloidoidea</taxon>
        <taxon>Steinernematidae</taxon>
        <taxon>Steinernema</taxon>
    </lineage>
</organism>
<feature type="transmembrane region" description="Helical" evidence="1">
    <location>
        <begin position="81"/>
        <end position="102"/>
    </location>
</feature>
<feature type="transmembrane region" description="Helical" evidence="1">
    <location>
        <begin position="114"/>
        <end position="137"/>
    </location>
</feature>
<keyword evidence="1" id="KW-0472">Membrane</keyword>
<dbReference type="InterPro" id="IPR019430">
    <property type="entry name" value="7TM_GPCR_serpentine_rcpt_Srx"/>
</dbReference>
<evidence type="ECO:0000256" key="1">
    <source>
        <dbReference type="SAM" id="Phobius"/>
    </source>
</evidence>
<dbReference type="Pfam" id="PF10328">
    <property type="entry name" value="7TM_GPCR_Srx"/>
    <property type="match status" value="1"/>
</dbReference>
<name>A0A1I8AN06_9BILA</name>
<evidence type="ECO:0000313" key="4">
    <source>
        <dbReference type="Proteomes" id="UP000095287"/>
    </source>
</evidence>
<proteinExistence type="predicted"/>
<sequence length="383" mass="42699">MLGFLAFIASLFLYFAGSSLKPFVSTYEQLMNRSRELCPADASCAHCRSSSDIQWSTDFLTKKQMDAVQPSPSSYVSDICIVGYTLLVSGILSLGVNSVVIHRINKTIACFGHPFGFLCMAQCAASCGTAFIFGFAISTITIVNSLPHESFWNARCGQFLVFFYFCGFFAHLGSAINRLCCIAYQCHYSKLFTATKVKFMIAMSWLVSFALVAHHFHGECSIYFDIQKLSVQFLETPCARISHHVDFYLSAFLGSVLLMVNVVTLYKIRCIRNTVGGTLAHRKKQKKDIRLSHQVTFQSLLLLIQLVVLFLVAITIENRWLTYVLSTLPRIVLQMIDGLIIVIMHKSGDRCARNSEDLGTFQTFASGSIHSKASGRRSLAGQL</sequence>